<evidence type="ECO:0000313" key="10">
    <source>
        <dbReference type="EMBL" id="GEM51687.1"/>
    </source>
</evidence>
<dbReference type="SMART" id="SM00862">
    <property type="entry name" value="Trans_reg_C"/>
    <property type="match status" value="1"/>
</dbReference>
<name>A0A511NGB4_9FLAO</name>
<evidence type="ECO:0000259" key="9">
    <source>
        <dbReference type="PROSITE" id="PS51755"/>
    </source>
</evidence>
<dbReference type="PROSITE" id="PS50110">
    <property type="entry name" value="RESPONSE_REGULATORY"/>
    <property type="match status" value="1"/>
</dbReference>
<dbReference type="Gene3D" id="6.10.250.690">
    <property type="match status" value="1"/>
</dbReference>
<accession>A0A511NGB4</accession>
<dbReference type="EMBL" id="BJXC01000008">
    <property type="protein sequence ID" value="GEM51687.1"/>
    <property type="molecule type" value="Genomic_DNA"/>
</dbReference>
<evidence type="ECO:0000259" key="8">
    <source>
        <dbReference type="PROSITE" id="PS50110"/>
    </source>
</evidence>
<feature type="domain" description="OmpR/PhoB-type" evidence="9">
    <location>
        <begin position="138"/>
        <end position="235"/>
    </location>
</feature>
<dbReference type="GO" id="GO:0032993">
    <property type="term" value="C:protein-DNA complex"/>
    <property type="evidence" value="ECO:0007669"/>
    <property type="project" value="TreeGrafter"/>
</dbReference>
<keyword evidence="11" id="KW-1185">Reference proteome</keyword>
<evidence type="ECO:0000256" key="5">
    <source>
        <dbReference type="ARBA" id="ARBA00023163"/>
    </source>
</evidence>
<keyword evidence="5" id="KW-0804">Transcription</keyword>
<dbReference type="AlphaFoldDB" id="A0A511NGB4"/>
<keyword evidence="1 6" id="KW-0597">Phosphoprotein</keyword>
<dbReference type="STRING" id="1218108.GCA_000382425_02790"/>
<keyword evidence="4 7" id="KW-0238">DNA-binding</keyword>
<feature type="DNA-binding region" description="OmpR/PhoB-type" evidence="7">
    <location>
        <begin position="138"/>
        <end position="235"/>
    </location>
</feature>
<dbReference type="InterPro" id="IPR001789">
    <property type="entry name" value="Sig_transdc_resp-reg_receiver"/>
</dbReference>
<keyword evidence="2" id="KW-0902">Two-component regulatory system</keyword>
<dbReference type="CDD" id="cd00383">
    <property type="entry name" value="trans_reg_C"/>
    <property type="match status" value="1"/>
</dbReference>
<evidence type="ECO:0000256" key="3">
    <source>
        <dbReference type="ARBA" id="ARBA00023015"/>
    </source>
</evidence>
<dbReference type="SMART" id="SM00448">
    <property type="entry name" value="REC"/>
    <property type="match status" value="1"/>
</dbReference>
<dbReference type="InterPro" id="IPR011006">
    <property type="entry name" value="CheY-like_superfamily"/>
</dbReference>
<dbReference type="GO" id="GO:0005829">
    <property type="term" value="C:cytosol"/>
    <property type="evidence" value="ECO:0007669"/>
    <property type="project" value="TreeGrafter"/>
</dbReference>
<evidence type="ECO:0000256" key="6">
    <source>
        <dbReference type="PROSITE-ProRule" id="PRU00169"/>
    </source>
</evidence>
<feature type="modified residue" description="4-aspartylphosphate" evidence="6">
    <location>
        <position position="61"/>
    </location>
</feature>
<protein>
    <submittedName>
        <fullName evidence="10">DNA-binding response regulator</fullName>
    </submittedName>
</protein>
<proteinExistence type="predicted"/>
<dbReference type="GO" id="GO:0000976">
    <property type="term" value="F:transcription cis-regulatory region binding"/>
    <property type="evidence" value="ECO:0007669"/>
    <property type="project" value="TreeGrafter"/>
</dbReference>
<dbReference type="InterPro" id="IPR016032">
    <property type="entry name" value="Sig_transdc_resp-reg_C-effctor"/>
</dbReference>
<feature type="domain" description="Response regulatory" evidence="8">
    <location>
        <begin position="12"/>
        <end position="126"/>
    </location>
</feature>
<dbReference type="SUPFAM" id="SSF46894">
    <property type="entry name" value="C-terminal effector domain of the bipartite response regulators"/>
    <property type="match status" value="1"/>
</dbReference>
<evidence type="ECO:0000256" key="2">
    <source>
        <dbReference type="ARBA" id="ARBA00023012"/>
    </source>
</evidence>
<dbReference type="PROSITE" id="PS51755">
    <property type="entry name" value="OMPR_PHOB"/>
    <property type="match status" value="1"/>
</dbReference>
<dbReference type="FunFam" id="1.10.10.10:FF:000005">
    <property type="entry name" value="Two-component system response regulator"/>
    <property type="match status" value="1"/>
</dbReference>
<dbReference type="GO" id="GO:0006355">
    <property type="term" value="P:regulation of DNA-templated transcription"/>
    <property type="evidence" value="ECO:0007669"/>
    <property type="project" value="InterPro"/>
</dbReference>
<dbReference type="PANTHER" id="PTHR48111:SF22">
    <property type="entry name" value="REGULATOR OF RPOS"/>
    <property type="match status" value="1"/>
</dbReference>
<evidence type="ECO:0000256" key="7">
    <source>
        <dbReference type="PROSITE-ProRule" id="PRU01091"/>
    </source>
</evidence>
<sequence length="236" mass="27593">MINFGKTERIMQILVIEDDKRISDFLIKGLEENGHLVTLCKDAETVLEKFLNIHFDLIICDIMLPKMDGIQLVQTLRYKKIFTPILMLSALNTVQDKVSALDYGADDYITKPFHFDELLSRIKALTRRNQFRSQEKPENKLIFDSLEIDLDQYKVYVNQEETELSPREFKLLNYLIENSDKTVTRIQILNAVWGITFDNHTNVVDVYISYLRNKIEKNGTKYIHTVKGVGYMFKAD</sequence>
<dbReference type="GO" id="GO:0000156">
    <property type="term" value="F:phosphorelay response regulator activity"/>
    <property type="evidence" value="ECO:0007669"/>
    <property type="project" value="TreeGrafter"/>
</dbReference>
<reference evidence="10 11" key="1">
    <citation type="submission" date="2019-07" db="EMBL/GenBank/DDBJ databases">
        <title>Whole genome shotgun sequence of Empedobacter brevis NBRC 14943.</title>
        <authorList>
            <person name="Hosoyama A."/>
            <person name="Uohara A."/>
            <person name="Ohji S."/>
            <person name="Ichikawa N."/>
        </authorList>
    </citation>
    <scope>NUCLEOTIDE SEQUENCE [LARGE SCALE GENOMIC DNA]</scope>
    <source>
        <strain evidence="10 11">NBRC 14943</strain>
    </source>
</reference>
<evidence type="ECO:0000313" key="11">
    <source>
        <dbReference type="Proteomes" id="UP000321245"/>
    </source>
</evidence>
<dbReference type="PANTHER" id="PTHR48111">
    <property type="entry name" value="REGULATOR OF RPOS"/>
    <property type="match status" value="1"/>
</dbReference>
<gene>
    <name evidence="10" type="ORF">EB1_14770</name>
</gene>
<evidence type="ECO:0000256" key="4">
    <source>
        <dbReference type="ARBA" id="ARBA00023125"/>
    </source>
</evidence>
<keyword evidence="3" id="KW-0805">Transcription regulation</keyword>
<dbReference type="InterPro" id="IPR036388">
    <property type="entry name" value="WH-like_DNA-bd_sf"/>
</dbReference>
<dbReference type="RefSeq" id="WP_019976266.1">
    <property type="nucleotide sequence ID" value="NZ_BJXC01000008.1"/>
</dbReference>
<dbReference type="Gene3D" id="3.40.50.2300">
    <property type="match status" value="1"/>
</dbReference>
<evidence type="ECO:0000256" key="1">
    <source>
        <dbReference type="ARBA" id="ARBA00022553"/>
    </source>
</evidence>
<dbReference type="Pfam" id="PF00486">
    <property type="entry name" value="Trans_reg_C"/>
    <property type="match status" value="1"/>
</dbReference>
<dbReference type="InterPro" id="IPR001867">
    <property type="entry name" value="OmpR/PhoB-type_DNA-bd"/>
</dbReference>
<dbReference type="InterPro" id="IPR039420">
    <property type="entry name" value="WalR-like"/>
</dbReference>
<dbReference type="SUPFAM" id="SSF52172">
    <property type="entry name" value="CheY-like"/>
    <property type="match status" value="1"/>
</dbReference>
<dbReference type="Gene3D" id="1.10.10.10">
    <property type="entry name" value="Winged helix-like DNA-binding domain superfamily/Winged helix DNA-binding domain"/>
    <property type="match status" value="1"/>
</dbReference>
<dbReference type="Pfam" id="PF00072">
    <property type="entry name" value="Response_reg"/>
    <property type="match status" value="1"/>
</dbReference>
<comment type="caution">
    <text evidence="10">The sequence shown here is derived from an EMBL/GenBank/DDBJ whole genome shotgun (WGS) entry which is preliminary data.</text>
</comment>
<organism evidence="10 11">
    <name type="scientific">Empedobacter brevis NBRC 14943 = ATCC 43319</name>
    <dbReference type="NCBI Taxonomy" id="1218108"/>
    <lineage>
        <taxon>Bacteria</taxon>
        <taxon>Pseudomonadati</taxon>
        <taxon>Bacteroidota</taxon>
        <taxon>Flavobacteriia</taxon>
        <taxon>Flavobacteriales</taxon>
        <taxon>Weeksellaceae</taxon>
        <taxon>Empedobacter</taxon>
    </lineage>
</organism>
<dbReference type="Proteomes" id="UP000321245">
    <property type="component" value="Unassembled WGS sequence"/>
</dbReference>